<sequence>MKKKVLGYLDENYSSFSKSFKKIAEYIKYNQSIISFISINELAKETQTSPATITRFSKNLGFKGYPDFQKIFQKEVEQQTSYMKGLKSSITENEDSSSVLKDMIDTNIELLQEMDTFEIEKSLDKAVEWIKKSRKLYVLGARGSYALAYYLYFMLKEFREGVELMISGASDFTDKLLYTQQDDLLLTISFYPYTNFTYQVTEFFKEHGNKVITITDKKDSTLGNISDLVLTTKNGERAYTFVPGTVIINALLVKLGIEDKENTVKKLDKLKEITDRFNIYIDK</sequence>
<dbReference type="EMBL" id="UGGU01000003">
    <property type="protein sequence ID" value="STO30692.1"/>
    <property type="molecule type" value="Genomic_DNA"/>
</dbReference>
<dbReference type="InterPro" id="IPR001347">
    <property type="entry name" value="SIS_dom"/>
</dbReference>
<keyword evidence="7" id="KW-1185">Reference proteome</keyword>
<feature type="domain" description="SIS" evidence="5">
    <location>
        <begin position="126"/>
        <end position="261"/>
    </location>
</feature>
<evidence type="ECO:0000259" key="5">
    <source>
        <dbReference type="PROSITE" id="PS51464"/>
    </source>
</evidence>
<keyword evidence="2" id="KW-0238">DNA-binding</keyword>
<reference evidence="6 7" key="1">
    <citation type="submission" date="2018-06" db="EMBL/GenBank/DDBJ databases">
        <authorList>
            <consortium name="Pathogen Informatics"/>
            <person name="Doyle S."/>
        </authorList>
    </citation>
    <scope>NUCLEOTIDE SEQUENCE [LARGE SCALE GENOMIC DNA]</scope>
    <source>
        <strain evidence="6 7">NCTC10723</strain>
    </source>
</reference>
<keyword evidence="1" id="KW-0805">Transcription regulation</keyword>
<evidence type="ECO:0000256" key="3">
    <source>
        <dbReference type="ARBA" id="ARBA00023163"/>
    </source>
</evidence>
<dbReference type="InterPro" id="IPR009057">
    <property type="entry name" value="Homeodomain-like_sf"/>
</dbReference>
<proteinExistence type="predicted"/>
<evidence type="ECO:0000256" key="1">
    <source>
        <dbReference type="ARBA" id="ARBA00023015"/>
    </source>
</evidence>
<dbReference type="InterPro" id="IPR046348">
    <property type="entry name" value="SIS_dom_sf"/>
</dbReference>
<dbReference type="GO" id="GO:0003700">
    <property type="term" value="F:DNA-binding transcription factor activity"/>
    <property type="evidence" value="ECO:0007669"/>
    <property type="project" value="InterPro"/>
</dbReference>
<dbReference type="SUPFAM" id="SSF46689">
    <property type="entry name" value="Homeodomain-like"/>
    <property type="match status" value="1"/>
</dbReference>
<dbReference type="InterPro" id="IPR036388">
    <property type="entry name" value="WH-like_DNA-bd_sf"/>
</dbReference>
<evidence type="ECO:0000259" key="4">
    <source>
        <dbReference type="PROSITE" id="PS51071"/>
    </source>
</evidence>
<gene>
    <name evidence="6" type="primary">murR</name>
    <name evidence="6" type="ORF">NCTC10723_00117</name>
</gene>
<dbReference type="PROSITE" id="PS51464">
    <property type="entry name" value="SIS"/>
    <property type="match status" value="1"/>
</dbReference>
<dbReference type="SUPFAM" id="SSF53697">
    <property type="entry name" value="SIS domain"/>
    <property type="match status" value="1"/>
</dbReference>
<dbReference type="CDD" id="cd05013">
    <property type="entry name" value="SIS_RpiR"/>
    <property type="match status" value="1"/>
</dbReference>
<dbReference type="Gene3D" id="1.10.10.10">
    <property type="entry name" value="Winged helix-like DNA-binding domain superfamily/Winged helix DNA-binding domain"/>
    <property type="match status" value="1"/>
</dbReference>
<dbReference type="GO" id="GO:1901135">
    <property type="term" value="P:carbohydrate derivative metabolic process"/>
    <property type="evidence" value="ECO:0007669"/>
    <property type="project" value="InterPro"/>
</dbReference>
<dbReference type="InterPro" id="IPR047640">
    <property type="entry name" value="RpiR-like"/>
</dbReference>
<dbReference type="GO" id="GO:0003677">
    <property type="term" value="F:DNA binding"/>
    <property type="evidence" value="ECO:0007669"/>
    <property type="project" value="UniProtKB-KW"/>
</dbReference>
<dbReference type="Proteomes" id="UP000255328">
    <property type="component" value="Unassembled WGS sequence"/>
</dbReference>
<dbReference type="RefSeq" id="WP_115268340.1">
    <property type="nucleotide sequence ID" value="NZ_CASFEE010000004.1"/>
</dbReference>
<dbReference type="OrthoDB" id="63027at2"/>
<dbReference type="PANTHER" id="PTHR30514:SF18">
    <property type="entry name" value="RPIR-FAMILY TRANSCRIPTIONAL REGULATOR"/>
    <property type="match status" value="1"/>
</dbReference>
<organism evidence="6 7">
    <name type="scientific">Fusobacterium necrogenes</name>
    <dbReference type="NCBI Taxonomy" id="858"/>
    <lineage>
        <taxon>Bacteria</taxon>
        <taxon>Fusobacteriati</taxon>
        <taxon>Fusobacteriota</taxon>
        <taxon>Fusobacteriia</taxon>
        <taxon>Fusobacteriales</taxon>
        <taxon>Fusobacteriaceae</taxon>
        <taxon>Fusobacterium</taxon>
    </lineage>
</organism>
<name>A0A377GVD4_9FUSO</name>
<dbReference type="InterPro" id="IPR035472">
    <property type="entry name" value="RpiR-like_SIS"/>
</dbReference>
<feature type="domain" description="HTH rpiR-type" evidence="4">
    <location>
        <begin position="3"/>
        <end position="79"/>
    </location>
</feature>
<dbReference type="Pfam" id="PF01418">
    <property type="entry name" value="HTH_6"/>
    <property type="match status" value="1"/>
</dbReference>
<evidence type="ECO:0000313" key="6">
    <source>
        <dbReference type="EMBL" id="STO30692.1"/>
    </source>
</evidence>
<dbReference type="GO" id="GO:0097367">
    <property type="term" value="F:carbohydrate derivative binding"/>
    <property type="evidence" value="ECO:0007669"/>
    <property type="project" value="InterPro"/>
</dbReference>
<dbReference type="PROSITE" id="PS51071">
    <property type="entry name" value="HTH_RPIR"/>
    <property type="match status" value="1"/>
</dbReference>
<dbReference type="PANTHER" id="PTHR30514">
    <property type="entry name" value="GLUCOKINASE"/>
    <property type="match status" value="1"/>
</dbReference>
<accession>A0A377GVD4</accession>
<keyword evidence="3" id="KW-0804">Transcription</keyword>
<dbReference type="Pfam" id="PF01380">
    <property type="entry name" value="SIS"/>
    <property type="match status" value="1"/>
</dbReference>
<dbReference type="AlphaFoldDB" id="A0A377GVD4"/>
<dbReference type="Gene3D" id="3.40.50.10490">
    <property type="entry name" value="Glucose-6-phosphate isomerase like protein, domain 1"/>
    <property type="match status" value="1"/>
</dbReference>
<evidence type="ECO:0000256" key="2">
    <source>
        <dbReference type="ARBA" id="ARBA00023125"/>
    </source>
</evidence>
<evidence type="ECO:0000313" key="7">
    <source>
        <dbReference type="Proteomes" id="UP000255328"/>
    </source>
</evidence>
<dbReference type="InterPro" id="IPR000281">
    <property type="entry name" value="HTH_RpiR"/>
</dbReference>
<protein>
    <submittedName>
        <fullName evidence="6">MurPQ operon repressor</fullName>
    </submittedName>
</protein>